<gene>
    <name evidence="3" type="ORF">SAMN02745249_01147</name>
</gene>
<dbReference type="RefSeq" id="WP_073297661.1">
    <property type="nucleotide sequence ID" value="NZ_FQUF01000015.1"/>
</dbReference>
<dbReference type="PANTHER" id="PTHR37038:SF14">
    <property type="entry name" value="TRANSCRIPTIONAL ACTIVATOR"/>
    <property type="match status" value="1"/>
</dbReference>
<dbReference type="EMBL" id="FQUF01000015">
    <property type="protein sequence ID" value="SHE79017.1"/>
    <property type="molecule type" value="Genomic_DNA"/>
</dbReference>
<dbReference type="InterPro" id="IPR010982">
    <property type="entry name" value="Lambda_DNA-bd_dom_sf"/>
</dbReference>
<evidence type="ECO:0000313" key="3">
    <source>
        <dbReference type="EMBL" id="SHE79017.1"/>
    </source>
</evidence>
<dbReference type="CDD" id="cd00093">
    <property type="entry name" value="HTH_XRE"/>
    <property type="match status" value="1"/>
</dbReference>
<reference evidence="3 4" key="1">
    <citation type="submission" date="2016-11" db="EMBL/GenBank/DDBJ databases">
        <authorList>
            <person name="Jaros S."/>
            <person name="Januszkiewicz K."/>
            <person name="Wedrychowicz H."/>
        </authorList>
    </citation>
    <scope>NUCLEOTIDE SEQUENCE [LARGE SCALE GENOMIC DNA]</scope>
    <source>
        <strain evidence="3 4">DSM 15692</strain>
    </source>
</reference>
<organism evidence="3 4">
    <name type="scientific">Atopostipes suicloacalis DSM 15692</name>
    <dbReference type="NCBI Taxonomy" id="1121025"/>
    <lineage>
        <taxon>Bacteria</taxon>
        <taxon>Bacillati</taxon>
        <taxon>Bacillota</taxon>
        <taxon>Bacilli</taxon>
        <taxon>Lactobacillales</taxon>
        <taxon>Carnobacteriaceae</taxon>
        <taxon>Atopostipes</taxon>
    </lineage>
</organism>
<dbReference type="GO" id="GO:0003677">
    <property type="term" value="F:DNA binding"/>
    <property type="evidence" value="ECO:0007669"/>
    <property type="project" value="InterPro"/>
</dbReference>
<keyword evidence="4" id="KW-1185">Reference proteome</keyword>
<evidence type="ECO:0000313" key="4">
    <source>
        <dbReference type="Proteomes" id="UP000184128"/>
    </source>
</evidence>
<accession>A0A1M4WCU7</accession>
<dbReference type="STRING" id="1121025.SAMN02745249_01147"/>
<protein>
    <submittedName>
        <fullName evidence="3">Tetratricopeptide repeat-containing protein</fullName>
    </submittedName>
</protein>
<sequence length="294" mass="34436">MDFGSLIKSKRKELGLTQKELSEGICTQALISRIEKGDIVPQNSILQQLGSRLQLNDKELSTLAYKTRYDNEIDELKRNIRRALTRRDYDYIEKILEQNKILINNTNNENDQAFFTWMNASLQDKLYNQKDKALKILTEIPLLNLEDELAIEILNAIGVIYYQGNEFKQALNVFQHAVSMIEDNIDYMVQTKLLFNYALTLEEYDEDKKALDYIIQAIERLIIEDSMYLLGDLYHTKGFVLRKLGHLEEAKKSNQLALSIFEIQNNIKFKVMTQLEIKEINHLLQKVIPIDYYK</sequence>
<dbReference type="InterPro" id="IPR041315">
    <property type="entry name" value="PlcR_TPR"/>
</dbReference>
<keyword evidence="1" id="KW-0802">TPR repeat</keyword>
<dbReference type="SMART" id="SM00530">
    <property type="entry name" value="HTH_XRE"/>
    <property type="match status" value="1"/>
</dbReference>
<feature type="repeat" description="TPR" evidence="1">
    <location>
        <begin position="151"/>
        <end position="184"/>
    </location>
</feature>
<dbReference type="Proteomes" id="UP000184128">
    <property type="component" value="Unassembled WGS sequence"/>
</dbReference>
<dbReference type="Gene3D" id="1.25.40.10">
    <property type="entry name" value="Tetratricopeptide repeat domain"/>
    <property type="match status" value="1"/>
</dbReference>
<dbReference type="PROSITE" id="PS50005">
    <property type="entry name" value="TPR"/>
    <property type="match status" value="1"/>
</dbReference>
<dbReference type="SMART" id="SM00028">
    <property type="entry name" value="TPR"/>
    <property type="match status" value="2"/>
</dbReference>
<dbReference type="Pfam" id="PF01381">
    <property type="entry name" value="HTH_3"/>
    <property type="match status" value="1"/>
</dbReference>
<dbReference type="InterPro" id="IPR011990">
    <property type="entry name" value="TPR-like_helical_dom_sf"/>
</dbReference>
<dbReference type="PANTHER" id="PTHR37038">
    <property type="entry name" value="TRANSCRIPTIONAL REGULATOR-RELATED"/>
    <property type="match status" value="1"/>
</dbReference>
<feature type="domain" description="HTH cro/C1-type" evidence="2">
    <location>
        <begin position="7"/>
        <end position="60"/>
    </location>
</feature>
<dbReference type="OrthoDB" id="1150409at2"/>
<dbReference type="InterPro" id="IPR053163">
    <property type="entry name" value="HTH-type_regulator_Rgg"/>
</dbReference>
<name>A0A1M4WCU7_9LACT</name>
<dbReference type="PROSITE" id="PS50943">
    <property type="entry name" value="HTH_CROC1"/>
    <property type="match status" value="1"/>
</dbReference>
<dbReference type="InterPro" id="IPR001387">
    <property type="entry name" value="Cro/C1-type_HTH"/>
</dbReference>
<dbReference type="SUPFAM" id="SSF48452">
    <property type="entry name" value="TPR-like"/>
    <property type="match status" value="1"/>
</dbReference>
<dbReference type="AlphaFoldDB" id="A0A1M4WCU7"/>
<evidence type="ECO:0000256" key="1">
    <source>
        <dbReference type="PROSITE-ProRule" id="PRU00339"/>
    </source>
</evidence>
<dbReference type="Pfam" id="PF18768">
    <property type="entry name" value="RNPP_C"/>
    <property type="match status" value="1"/>
</dbReference>
<dbReference type="InterPro" id="IPR019734">
    <property type="entry name" value="TPR_rpt"/>
</dbReference>
<dbReference type="SUPFAM" id="SSF47413">
    <property type="entry name" value="lambda repressor-like DNA-binding domains"/>
    <property type="match status" value="1"/>
</dbReference>
<proteinExistence type="predicted"/>
<evidence type="ECO:0000259" key="2">
    <source>
        <dbReference type="PROSITE" id="PS50943"/>
    </source>
</evidence>